<keyword evidence="1" id="KW-0472">Membrane</keyword>
<sequence length="123" mass="13184">MKKYLNQTNGFTLVELIISIALIGLIASFFLALFTSGFANIIGMGNKTKAMNNNAMVIMDEIYKTPSLISSVSNDEIDLGYGDNVTINVASGGSIPTGLKKVEIEVFYAPDRSVKLTSLVPSS</sequence>
<name>A0A1G5S7Q2_9FIRM</name>
<evidence type="ECO:0000256" key="1">
    <source>
        <dbReference type="SAM" id="Phobius"/>
    </source>
</evidence>
<accession>A0A1G5S7Q2</accession>
<dbReference type="NCBIfam" id="TIGR02532">
    <property type="entry name" value="IV_pilin_GFxxxE"/>
    <property type="match status" value="1"/>
</dbReference>
<dbReference type="Proteomes" id="UP000199208">
    <property type="component" value="Unassembled WGS sequence"/>
</dbReference>
<dbReference type="AlphaFoldDB" id="A0A1G5S7Q2"/>
<dbReference type="RefSeq" id="WP_170829483.1">
    <property type="nucleotide sequence ID" value="NZ_FMWL01000022.1"/>
</dbReference>
<proteinExistence type="predicted"/>
<keyword evidence="1" id="KW-0812">Transmembrane</keyword>
<organism evidence="2 3">
    <name type="scientific">Acidaminobacter hydrogenoformans DSM 2784</name>
    <dbReference type="NCBI Taxonomy" id="1120920"/>
    <lineage>
        <taxon>Bacteria</taxon>
        <taxon>Bacillati</taxon>
        <taxon>Bacillota</taxon>
        <taxon>Clostridia</taxon>
        <taxon>Peptostreptococcales</taxon>
        <taxon>Acidaminobacteraceae</taxon>
        <taxon>Acidaminobacter</taxon>
    </lineage>
</organism>
<keyword evidence="1" id="KW-1133">Transmembrane helix</keyword>
<gene>
    <name evidence="2" type="ORF">SAMN03080599_02971</name>
</gene>
<feature type="transmembrane region" description="Helical" evidence="1">
    <location>
        <begin position="16"/>
        <end position="42"/>
    </location>
</feature>
<keyword evidence="3" id="KW-1185">Reference proteome</keyword>
<dbReference type="EMBL" id="FMWL01000022">
    <property type="protein sequence ID" value="SCZ81731.1"/>
    <property type="molecule type" value="Genomic_DNA"/>
</dbReference>
<dbReference type="STRING" id="1120920.SAMN03080599_02971"/>
<evidence type="ECO:0000313" key="2">
    <source>
        <dbReference type="EMBL" id="SCZ81731.1"/>
    </source>
</evidence>
<evidence type="ECO:0000313" key="3">
    <source>
        <dbReference type="Proteomes" id="UP000199208"/>
    </source>
</evidence>
<protein>
    <submittedName>
        <fullName evidence="2">Prepilin-type N-terminal cleavage/methylation domain-containing protein</fullName>
    </submittedName>
</protein>
<dbReference type="InterPro" id="IPR012902">
    <property type="entry name" value="N_methyl_site"/>
</dbReference>
<reference evidence="2 3" key="1">
    <citation type="submission" date="2016-10" db="EMBL/GenBank/DDBJ databases">
        <authorList>
            <person name="de Groot N.N."/>
        </authorList>
    </citation>
    <scope>NUCLEOTIDE SEQUENCE [LARGE SCALE GENOMIC DNA]</scope>
    <source>
        <strain evidence="2 3">DSM 2784</strain>
    </source>
</reference>
<dbReference type="Pfam" id="PF07963">
    <property type="entry name" value="N_methyl"/>
    <property type="match status" value="1"/>
</dbReference>